<evidence type="ECO:0000256" key="1">
    <source>
        <dbReference type="SAM" id="Phobius"/>
    </source>
</evidence>
<dbReference type="RefSeq" id="WP_074714992.1">
    <property type="nucleotide sequence ID" value="NZ_FNWV01000003.1"/>
</dbReference>
<dbReference type="AlphaFoldDB" id="A0A1H6ISH6"/>
<proteinExistence type="predicted"/>
<keyword evidence="1" id="KW-1133">Transmembrane helix</keyword>
<protein>
    <recommendedName>
        <fullName evidence="4">DUF3592 domain-containing protein</fullName>
    </recommendedName>
</protein>
<keyword evidence="1" id="KW-0812">Transmembrane</keyword>
<accession>A0A1H6ISH6</accession>
<gene>
    <name evidence="2" type="ORF">SAMN02910265_01060</name>
</gene>
<dbReference type="EMBL" id="FNWV01000003">
    <property type="protein sequence ID" value="SEH50628.1"/>
    <property type="molecule type" value="Genomic_DNA"/>
</dbReference>
<organism evidence="2 3">
    <name type="scientific">Ruminococcus flavefaciens</name>
    <dbReference type="NCBI Taxonomy" id="1265"/>
    <lineage>
        <taxon>Bacteria</taxon>
        <taxon>Bacillati</taxon>
        <taxon>Bacillota</taxon>
        <taxon>Clostridia</taxon>
        <taxon>Eubacteriales</taxon>
        <taxon>Oscillospiraceae</taxon>
        <taxon>Ruminococcus</taxon>
    </lineage>
</organism>
<keyword evidence="1" id="KW-0472">Membrane</keyword>
<reference evidence="2 3" key="1">
    <citation type="submission" date="2016-10" db="EMBL/GenBank/DDBJ databases">
        <authorList>
            <person name="de Groot N.N."/>
        </authorList>
    </citation>
    <scope>NUCLEOTIDE SEQUENCE [LARGE SCALE GENOMIC DNA]</scope>
    <source>
        <strain evidence="2 3">YAD2003</strain>
    </source>
</reference>
<dbReference type="Proteomes" id="UP000183190">
    <property type="component" value="Unassembled WGS sequence"/>
</dbReference>
<name>A0A1H6ISH6_RUMFL</name>
<feature type="transmembrane region" description="Helical" evidence="1">
    <location>
        <begin position="122"/>
        <end position="142"/>
    </location>
</feature>
<evidence type="ECO:0000313" key="3">
    <source>
        <dbReference type="Proteomes" id="UP000183190"/>
    </source>
</evidence>
<evidence type="ECO:0008006" key="4">
    <source>
        <dbReference type="Google" id="ProtNLM"/>
    </source>
</evidence>
<evidence type="ECO:0000313" key="2">
    <source>
        <dbReference type="EMBL" id="SEH50628.1"/>
    </source>
</evidence>
<feature type="transmembrane region" description="Helical" evidence="1">
    <location>
        <begin position="12"/>
        <end position="34"/>
    </location>
</feature>
<sequence length="148" mass="16655">MAKNYDKQKSLRNTGIFLVVIAVFVLLALIWAVIRNAVYAKKYTVAVNGTVISSYVYYEYDHDHKEPHSNVTIQYEGLNGSLHTIKHNHLYGEYKEGETVSLRCNEERDEAVLKQDTEQNPIFIGCLSAISLFFGTVGILLIKGKANG</sequence>